<dbReference type="GO" id="GO:0008780">
    <property type="term" value="F:acyl-[acyl-carrier-protein]-UDP-N-acetylglucosamine O-acyltransferase activity"/>
    <property type="evidence" value="ECO:0007669"/>
    <property type="project" value="InterPro"/>
</dbReference>
<dbReference type="PANTHER" id="PTHR43480">
    <property type="entry name" value="ACYL-[ACYL-CARRIER-PROTEIN]--UDP-N-ACETYLGLUCOSAMINE O-ACYLTRANSFERASE"/>
    <property type="match status" value="1"/>
</dbReference>
<dbReference type="GO" id="GO:0009245">
    <property type="term" value="P:lipid A biosynthetic process"/>
    <property type="evidence" value="ECO:0007669"/>
    <property type="project" value="UniProtKB-KW"/>
</dbReference>
<dbReference type="RefSeq" id="WP_084447618.1">
    <property type="nucleotide sequence ID" value="NZ_FWWW01000099.1"/>
</dbReference>
<evidence type="ECO:0000256" key="1">
    <source>
        <dbReference type="ARBA" id="ARBA00022516"/>
    </source>
</evidence>
<accession>A0A1W1W3Q4</accession>
<evidence type="ECO:0000256" key="3">
    <source>
        <dbReference type="ARBA" id="ARBA00022679"/>
    </source>
</evidence>
<feature type="domain" description="UDP N-acetylglucosamine O-acyltransferase C-terminal" evidence="6">
    <location>
        <begin position="173"/>
        <end position="254"/>
    </location>
</feature>
<keyword evidence="3 7" id="KW-0808">Transferase</keyword>
<gene>
    <name evidence="7" type="ORF">SAMN00120144_1679</name>
</gene>
<dbReference type="NCBIfam" id="NF003657">
    <property type="entry name" value="PRK05289.1"/>
    <property type="match status" value="1"/>
</dbReference>
<evidence type="ECO:0000256" key="4">
    <source>
        <dbReference type="ARBA" id="ARBA00023098"/>
    </source>
</evidence>
<dbReference type="SUPFAM" id="SSF51161">
    <property type="entry name" value="Trimeric LpxA-like enzymes"/>
    <property type="match status" value="1"/>
</dbReference>
<name>A0A1W1W3Q4_9BACT</name>
<dbReference type="Proteomes" id="UP000192266">
    <property type="component" value="Unassembled WGS sequence"/>
</dbReference>
<keyword evidence="2" id="KW-0441">Lipid A biosynthesis</keyword>
<dbReference type="Pfam" id="PF00132">
    <property type="entry name" value="Hexapep"/>
    <property type="match status" value="2"/>
</dbReference>
<dbReference type="PANTHER" id="PTHR43480:SF1">
    <property type="entry name" value="ACYL-[ACYL-CARRIER-PROTEIN]--UDP-N-ACETYLGLUCOSAMINE O-ACYLTRANSFERASE, MITOCHONDRIAL-RELATED"/>
    <property type="match status" value="1"/>
</dbReference>
<dbReference type="InterPro" id="IPR001451">
    <property type="entry name" value="Hexapep"/>
</dbReference>
<dbReference type="NCBIfam" id="TIGR01852">
    <property type="entry name" value="lipid_A_lpxA"/>
    <property type="match status" value="1"/>
</dbReference>
<dbReference type="InterPro" id="IPR037157">
    <property type="entry name" value="Acetyltransf_C_sf"/>
</dbReference>
<sequence>MNQPLAYIHPEAKIAQNVVVEPFTTIDKDVEIGEGTWIGPNVTIMQGARIGKNCKIFPGAVIAAMPQDLKFAGEKTTAHIGDNTVVRECVTVNRGTVDRMRTVVGANCLLMAYVHVAHDCIVGDNCVLANSVQLAGHVEIGDYAIVGGMSAVHQFVKVGPHTMISGGSLVRKDVPPFVKAGREPLTYSGINSIGLRRRGYSDNKISEIQQIYRLLFLSKLNNADALDKVELELLPSPERDEVVNFVRNSGRGVIKGYSRSSNGGSDY</sequence>
<evidence type="ECO:0000313" key="7">
    <source>
        <dbReference type="EMBL" id="SMC00249.1"/>
    </source>
</evidence>
<dbReference type="CDD" id="cd03351">
    <property type="entry name" value="LbH_UDP-GlcNAc_AT"/>
    <property type="match status" value="1"/>
</dbReference>
<dbReference type="PIRSF" id="PIRSF000456">
    <property type="entry name" value="UDP-GlcNAc_acltr"/>
    <property type="match status" value="1"/>
</dbReference>
<evidence type="ECO:0000256" key="2">
    <source>
        <dbReference type="ARBA" id="ARBA00022556"/>
    </source>
</evidence>
<dbReference type="InterPro" id="IPR011004">
    <property type="entry name" value="Trimer_LpxA-like_sf"/>
</dbReference>
<organism evidence="7 8">
    <name type="scientific">Hymenobacter roseosalivarius DSM 11622</name>
    <dbReference type="NCBI Taxonomy" id="645990"/>
    <lineage>
        <taxon>Bacteria</taxon>
        <taxon>Pseudomonadati</taxon>
        <taxon>Bacteroidota</taxon>
        <taxon>Cytophagia</taxon>
        <taxon>Cytophagales</taxon>
        <taxon>Hymenobacteraceae</taxon>
        <taxon>Hymenobacter</taxon>
    </lineage>
</organism>
<dbReference type="Gene3D" id="1.20.1180.10">
    <property type="entry name" value="Udp N-acetylglucosamine O-acyltransferase, C-terminal domain"/>
    <property type="match status" value="1"/>
</dbReference>
<dbReference type="Gene3D" id="2.160.10.10">
    <property type="entry name" value="Hexapeptide repeat proteins"/>
    <property type="match status" value="1"/>
</dbReference>
<keyword evidence="1" id="KW-0444">Lipid biosynthesis</keyword>
<proteinExistence type="predicted"/>
<keyword evidence="8" id="KW-1185">Reference proteome</keyword>
<dbReference type="Pfam" id="PF13720">
    <property type="entry name" value="Acetyltransf_11"/>
    <property type="match status" value="1"/>
</dbReference>
<keyword evidence="5 7" id="KW-0012">Acyltransferase</keyword>
<evidence type="ECO:0000259" key="6">
    <source>
        <dbReference type="Pfam" id="PF13720"/>
    </source>
</evidence>
<dbReference type="InterPro" id="IPR010137">
    <property type="entry name" value="Lipid_A_LpxA"/>
</dbReference>
<dbReference type="InterPro" id="IPR029098">
    <property type="entry name" value="Acetyltransf_C"/>
</dbReference>
<dbReference type="OrthoDB" id="9807278at2"/>
<dbReference type="STRING" id="645990.SAMN00120144_1679"/>
<keyword evidence="4" id="KW-0443">Lipid metabolism</keyword>
<evidence type="ECO:0000256" key="5">
    <source>
        <dbReference type="ARBA" id="ARBA00023315"/>
    </source>
</evidence>
<evidence type="ECO:0000313" key="8">
    <source>
        <dbReference type="Proteomes" id="UP000192266"/>
    </source>
</evidence>
<dbReference type="EMBL" id="FWWW01000099">
    <property type="protein sequence ID" value="SMC00249.1"/>
    <property type="molecule type" value="Genomic_DNA"/>
</dbReference>
<protein>
    <submittedName>
        <fullName evidence="7">Acyl-[acyl-carrier-protein]--UDP-N-acetylglucosamine O-acyltransferase</fullName>
    </submittedName>
</protein>
<dbReference type="GO" id="GO:0016020">
    <property type="term" value="C:membrane"/>
    <property type="evidence" value="ECO:0007669"/>
    <property type="project" value="GOC"/>
</dbReference>
<reference evidence="7 8" key="1">
    <citation type="submission" date="2017-04" db="EMBL/GenBank/DDBJ databases">
        <authorList>
            <person name="Afonso C.L."/>
            <person name="Miller P.J."/>
            <person name="Scott M.A."/>
            <person name="Spackman E."/>
            <person name="Goraichik I."/>
            <person name="Dimitrov K.M."/>
            <person name="Suarez D.L."/>
            <person name="Swayne D.E."/>
        </authorList>
    </citation>
    <scope>NUCLEOTIDE SEQUENCE [LARGE SCALE GENOMIC DNA]</scope>
    <source>
        <strain evidence="7 8">DSM 11622</strain>
    </source>
</reference>
<dbReference type="AlphaFoldDB" id="A0A1W1W3Q4"/>